<dbReference type="InterPro" id="IPR010982">
    <property type="entry name" value="Lambda_DNA-bd_dom_sf"/>
</dbReference>
<dbReference type="Proteomes" id="UP000248731">
    <property type="component" value="Chromosome 1"/>
</dbReference>
<accession>A0A2X4T251</accession>
<dbReference type="PANTHER" id="PTHR30146:SF67">
    <property type="entry name" value="HTH-TYPE TRANSCRIPTIONAL REGULATOR ASCG"/>
    <property type="match status" value="1"/>
</dbReference>
<gene>
    <name evidence="5" type="primary">ascG</name>
    <name evidence="5" type="ORF">NCTC7307_01034</name>
</gene>
<proteinExistence type="predicted"/>
<evidence type="ECO:0000256" key="3">
    <source>
        <dbReference type="ARBA" id="ARBA00023163"/>
    </source>
</evidence>
<sequence length="66" mass="7199">MATMLDVSRHAGVSKATVSRVLNGMGQVKESTRQKVFMAMQAQNYRPNFLVRSLANRTGDSIGSVV</sequence>
<dbReference type="PANTHER" id="PTHR30146">
    <property type="entry name" value="LACI-RELATED TRANSCRIPTIONAL REPRESSOR"/>
    <property type="match status" value="1"/>
</dbReference>
<dbReference type="SMART" id="SM00354">
    <property type="entry name" value="HTH_LACI"/>
    <property type="match status" value="1"/>
</dbReference>
<dbReference type="SUPFAM" id="SSF47413">
    <property type="entry name" value="lambda repressor-like DNA-binding domains"/>
    <property type="match status" value="1"/>
</dbReference>
<evidence type="ECO:0000256" key="1">
    <source>
        <dbReference type="ARBA" id="ARBA00023015"/>
    </source>
</evidence>
<dbReference type="GO" id="GO:0000976">
    <property type="term" value="F:transcription cis-regulatory region binding"/>
    <property type="evidence" value="ECO:0007669"/>
    <property type="project" value="TreeGrafter"/>
</dbReference>
<evidence type="ECO:0000313" key="5">
    <source>
        <dbReference type="EMBL" id="SQI21206.1"/>
    </source>
</evidence>
<dbReference type="CDD" id="cd01392">
    <property type="entry name" value="HTH_LacI"/>
    <property type="match status" value="1"/>
</dbReference>
<evidence type="ECO:0000313" key="6">
    <source>
        <dbReference type="Proteomes" id="UP000248731"/>
    </source>
</evidence>
<evidence type="ECO:0000259" key="4">
    <source>
        <dbReference type="PROSITE" id="PS50932"/>
    </source>
</evidence>
<dbReference type="Gene3D" id="1.10.260.40">
    <property type="entry name" value="lambda repressor-like DNA-binding domains"/>
    <property type="match status" value="1"/>
</dbReference>
<keyword evidence="3" id="KW-0804">Transcription</keyword>
<dbReference type="EMBL" id="LS483466">
    <property type="protein sequence ID" value="SQI21206.1"/>
    <property type="molecule type" value="Genomic_DNA"/>
</dbReference>
<name>A0A2X4T251_SALER</name>
<dbReference type="Pfam" id="PF00356">
    <property type="entry name" value="LacI"/>
    <property type="match status" value="1"/>
</dbReference>
<dbReference type="GO" id="GO:0003700">
    <property type="term" value="F:DNA-binding transcription factor activity"/>
    <property type="evidence" value="ECO:0007669"/>
    <property type="project" value="TreeGrafter"/>
</dbReference>
<reference evidence="5 6" key="1">
    <citation type="submission" date="2018-06" db="EMBL/GenBank/DDBJ databases">
        <authorList>
            <consortium name="Pathogen Informatics"/>
            <person name="Doyle S."/>
        </authorList>
    </citation>
    <scope>NUCLEOTIDE SEQUENCE [LARGE SCALE GENOMIC DNA]</scope>
    <source>
        <strain evidence="5 6">NCTC7307</strain>
    </source>
</reference>
<keyword evidence="6" id="KW-1185">Reference proteome</keyword>
<dbReference type="PRINTS" id="PR00036">
    <property type="entry name" value="HTHLACI"/>
</dbReference>
<keyword evidence="2" id="KW-0238">DNA-binding</keyword>
<dbReference type="InterPro" id="IPR000843">
    <property type="entry name" value="HTH_LacI"/>
</dbReference>
<protein>
    <submittedName>
        <fullName evidence="5">Transcriptional regulator</fullName>
    </submittedName>
</protein>
<dbReference type="AlphaFoldDB" id="A0A2X4T251"/>
<dbReference type="PROSITE" id="PS50932">
    <property type="entry name" value="HTH_LACI_2"/>
    <property type="match status" value="1"/>
</dbReference>
<feature type="domain" description="HTH lacI-type" evidence="4">
    <location>
        <begin position="2"/>
        <end position="56"/>
    </location>
</feature>
<organism evidence="5 6">
    <name type="scientific">Salmonella enterica subsp. arizonae</name>
    <dbReference type="NCBI Taxonomy" id="59203"/>
    <lineage>
        <taxon>Bacteria</taxon>
        <taxon>Pseudomonadati</taxon>
        <taxon>Pseudomonadota</taxon>
        <taxon>Gammaproteobacteria</taxon>
        <taxon>Enterobacterales</taxon>
        <taxon>Enterobacteriaceae</taxon>
        <taxon>Salmonella</taxon>
    </lineage>
</organism>
<evidence type="ECO:0000256" key="2">
    <source>
        <dbReference type="ARBA" id="ARBA00023125"/>
    </source>
</evidence>
<keyword evidence="1" id="KW-0805">Transcription regulation</keyword>